<evidence type="ECO:0000256" key="6">
    <source>
        <dbReference type="HAMAP-Rule" id="MF_00479"/>
    </source>
</evidence>
<dbReference type="PIRSF" id="PIRSF006091">
    <property type="entry name" value="E_trnsport_RnfG"/>
    <property type="match status" value="1"/>
</dbReference>
<protein>
    <recommendedName>
        <fullName evidence="6">Ion-translocating oxidoreductase complex subunit G</fullName>
        <ecNumber evidence="6">7.-.-.-</ecNumber>
    </recommendedName>
    <alternativeName>
        <fullName evidence="6">Rnf electron transport complex subunit G</fullName>
    </alternativeName>
</protein>
<keyword evidence="4 6" id="KW-0288">FMN</keyword>
<keyword evidence="5 6" id="KW-0249">Electron transport</keyword>
<dbReference type="InterPro" id="IPR010209">
    <property type="entry name" value="Ion_transpt_RnfG/RsxG"/>
</dbReference>
<reference evidence="9 10" key="1">
    <citation type="submission" date="2017-02" db="EMBL/GenBank/DDBJ databases">
        <title>Draft genome sequence of Haemophilus felis CCUG 31170 type strain.</title>
        <authorList>
            <person name="Engstrom-Jakobsson H."/>
            <person name="Salva-Serra F."/>
            <person name="Thorell K."/>
            <person name="Gonzales-Siles L."/>
            <person name="Karlsson R."/>
            <person name="Boulund F."/>
            <person name="Engstrand L."/>
            <person name="Kristiansson E."/>
            <person name="Moore E."/>
        </authorList>
    </citation>
    <scope>NUCLEOTIDE SEQUENCE [LARGE SCALE GENOMIC DNA]</scope>
    <source>
        <strain evidence="9 10">CCUG 31170</strain>
    </source>
</reference>
<dbReference type="HAMAP" id="MF_00479">
    <property type="entry name" value="RsxG_RnfG"/>
    <property type="match status" value="1"/>
</dbReference>
<dbReference type="GO" id="GO:0010181">
    <property type="term" value="F:FMN binding"/>
    <property type="evidence" value="ECO:0007669"/>
    <property type="project" value="InterPro"/>
</dbReference>
<comment type="caution">
    <text evidence="9">The sequence shown here is derived from an EMBL/GenBank/DDBJ whole genome shotgun (WGS) entry which is preliminary data.</text>
</comment>
<dbReference type="AlphaFoldDB" id="A0A1T0AW33"/>
<feature type="modified residue" description="FMN phosphoryl threonine" evidence="6">
    <location>
        <position position="177"/>
    </location>
</feature>
<keyword evidence="6 7" id="KW-0472">Membrane</keyword>
<accession>A0A1T0AW33</accession>
<name>A0A1T0AW33_9PAST</name>
<dbReference type="STRING" id="123822.B0188_09805"/>
<dbReference type="NCBIfam" id="NF002519">
    <property type="entry name" value="PRK01908.1"/>
    <property type="match status" value="1"/>
</dbReference>
<evidence type="ECO:0000259" key="8">
    <source>
        <dbReference type="SMART" id="SM00900"/>
    </source>
</evidence>
<evidence type="ECO:0000256" key="4">
    <source>
        <dbReference type="ARBA" id="ARBA00022643"/>
    </source>
</evidence>
<comment type="function">
    <text evidence="6">Part of a membrane-bound complex that couples electron transfer with translocation of ions across the membrane.</text>
</comment>
<comment type="cofactor">
    <cofactor evidence="6">
        <name>FMN</name>
        <dbReference type="ChEBI" id="CHEBI:58210"/>
    </cofactor>
</comment>
<keyword evidence="10" id="KW-1185">Reference proteome</keyword>
<keyword evidence="6" id="KW-1003">Cell membrane</keyword>
<keyword evidence="6 7" id="KW-1133">Transmembrane helix</keyword>
<dbReference type="EMBL" id="MUYB01000046">
    <property type="protein sequence ID" value="OOS01358.1"/>
    <property type="molecule type" value="Genomic_DNA"/>
</dbReference>
<dbReference type="GO" id="GO:0022900">
    <property type="term" value="P:electron transport chain"/>
    <property type="evidence" value="ECO:0007669"/>
    <property type="project" value="UniProtKB-UniRule"/>
</dbReference>
<evidence type="ECO:0000256" key="5">
    <source>
        <dbReference type="ARBA" id="ARBA00022982"/>
    </source>
</evidence>
<dbReference type="OrthoDB" id="9784165at2"/>
<dbReference type="SMART" id="SM00900">
    <property type="entry name" value="FMN_bind"/>
    <property type="match status" value="1"/>
</dbReference>
<sequence length="204" mass="22863">MKTWQVSLRYALILAFVAFLCTLLSVSIYFLTKDRIEAVVTQQQRTLLAQVIPTAYFDNDLLSSCYQPNHKNLLAQRISSICIARKQQQISAYVFETTAPNGYSGNIRLLVAVTPEREVLGVRVLEHKETPGLGDKIELRISNWILTFNQQKLTSENLSDWAVKKDGGKFDQFSGATITPRAVVNQVKLAALALFDALEQGDNL</sequence>
<gene>
    <name evidence="6" type="primary">rnfG</name>
    <name evidence="9" type="ORF">B0188_09805</name>
</gene>
<evidence type="ECO:0000256" key="1">
    <source>
        <dbReference type="ARBA" id="ARBA00022448"/>
    </source>
</evidence>
<feature type="domain" description="FMN-binding" evidence="8">
    <location>
        <begin position="102"/>
        <end position="194"/>
    </location>
</feature>
<evidence type="ECO:0000313" key="10">
    <source>
        <dbReference type="Proteomes" id="UP000190023"/>
    </source>
</evidence>
<comment type="similarity">
    <text evidence="6">Belongs to the RnfG family.</text>
</comment>
<dbReference type="PANTHER" id="PTHR36118:SF1">
    <property type="entry name" value="ION-TRANSLOCATING OXIDOREDUCTASE COMPLEX SUBUNIT G"/>
    <property type="match status" value="1"/>
</dbReference>
<evidence type="ECO:0000313" key="9">
    <source>
        <dbReference type="EMBL" id="OOS01358.1"/>
    </source>
</evidence>
<proteinExistence type="inferred from homology"/>
<comment type="subunit">
    <text evidence="6">The complex is composed of six subunits: RnfA, RnfB, RnfC, RnfD, RnfE and RnfG.</text>
</comment>
<keyword evidence="6" id="KW-1278">Translocase</keyword>
<dbReference type="Proteomes" id="UP000190023">
    <property type="component" value="Unassembled WGS sequence"/>
</dbReference>
<dbReference type="GO" id="GO:0005886">
    <property type="term" value="C:plasma membrane"/>
    <property type="evidence" value="ECO:0007669"/>
    <property type="project" value="UniProtKB-SubCell"/>
</dbReference>
<feature type="transmembrane region" description="Helical" evidence="7">
    <location>
        <begin position="12"/>
        <end position="31"/>
    </location>
</feature>
<evidence type="ECO:0000256" key="3">
    <source>
        <dbReference type="ARBA" id="ARBA00022630"/>
    </source>
</evidence>
<evidence type="ECO:0000256" key="2">
    <source>
        <dbReference type="ARBA" id="ARBA00022553"/>
    </source>
</evidence>
<keyword evidence="2 6" id="KW-0597">Phosphoprotein</keyword>
<dbReference type="Pfam" id="PF04205">
    <property type="entry name" value="FMN_bind"/>
    <property type="match status" value="1"/>
</dbReference>
<dbReference type="EC" id="7.-.-.-" evidence="6"/>
<keyword evidence="3 6" id="KW-0285">Flavoprotein</keyword>
<comment type="subcellular location">
    <subcellularLocation>
        <location evidence="6">Cell inner membrane</location>
        <topology evidence="6">Single-pass membrane protein</topology>
    </subcellularLocation>
</comment>
<dbReference type="GO" id="GO:0009055">
    <property type="term" value="F:electron transfer activity"/>
    <property type="evidence" value="ECO:0007669"/>
    <property type="project" value="InterPro"/>
</dbReference>
<evidence type="ECO:0000256" key="7">
    <source>
        <dbReference type="SAM" id="Phobius"/>
    </source>
</evidence>
<dbReference type="InterPro" id="IPR007329">
    <property type="entry name" value="FMN-bd"/>
</dbReference>
<dbReference type="PANTHER" id="PTHR36118">
    <property type="entry name" value="ION-TRANSLOCATING OXIDOREDUCTASE COMPLEX SUBUNIT G"/>
    <property type="match status" value="1"/>
</dbReference>
<keyword evidence="6 7" id="KW-0812">Transmembrane</keyword>
<keyword evidence="1 6" id="KW-0813">Transport</keyword>
<keyword evidence="6" id="KW-0997">Cell inner membrane</keyword>
<organism evidence="9 10">
    <name type="scientific">[Haemophilus] felis</name>
    <dbReference type="NCBI Taxonomy" id="123822"/>
    <lineage>
        <taxon>Bacteria</taxon>
        <taxon>Pseudomonadati</taxon>
        <taxon>Pseudomonadota</taxon>
        <taxon>Gammaproteobacteria</taxon>
        <taxon>Pasteurellales</taxon>
        <taxon>Pasteurellaceae</taxon>
    </lineage>
</organism>
<dbReference type="NCBIfam" id="TIGR01947">
    <property type="entry name" value="rnfG"/>
    <property type="match status" value="1"/>
</dbReference>